<accession>A0ACA9S8M5</accession>
<protein>
    <submittedName>
        <fullName evidence="1">29906_t:CDS:1</fullName>
    </submittedName>
</protein>
<dbReference type="EMBL" id="CAJVQC010098722">
    <property type="protein sequence ID" value="CAG8830211.1"/>
    <property type="molecule type" value="Genomic_DNA"/>
</dbReference>
<proteinExistence type="predicted"/>
<evidence type="ECO:0000313" key="1">
    <source>
        <dbReference type="EMBL" id="CAG8830211.1"/>
    </source>
</evidence>
<comment type="caution">
    <text evidence="1">The sequence shown here is derived from an EMBL/GenBank/DDBJ whole genome shotgun (WGS) entry which is preliminary data.</text>
</comment>
<reference evidence="1" key="1">
    <citation type="submission" date="2021-06" db="EMBL/GenBank/DDBJ databases">
        <authorList>
            <person name="Kallberg Y."/>
            <person name="Tangrot J."/>
            <person name="Rosling A."/>
        </authorList>
    </citation>
    <scope>NUCLEOTIDE SEQUENCE</scope>
    <source>
        <strain evidence="1">MA461A</strain>
    </source>
</reference>
<sequence length="142" mass="16761">RVPANPQITYQYIQNILIINEIKPYKKEEDIVVKKLNLVKWMFQQIHSGFVAIKTVNDAKKFYNTWNLYISNNIDDDNYFQYKSKTEEYLAMLFAKWIKINVVSETELPPSIPDVIAGSRRIREEDSDDDESRRSKAKGRIL</sequence>
<feature type="non-terminal residue" evidence="1">
    <location>
        <position position="1"/>
    </location>
</feature>
<gene>
    <name evidence="1" type="ORF">RPERSI_LOCUS27733</name>
</gene>
<name>A0ACA9S8M5_9GLOM</name>
<dbReference type="Proteomes" id="UP000789920">
    <property type="component" value="Unassembled WGS sequence"/>
</dbReference>
<keyword evidence="2" id="KW-1185">Reference proteome</keyword>
<organism evidence="1 2">
    <name type="scientific">Racocetra persica</name>
    <dbReference type="NCBI Taxonomy" id="160502"/>
    <lineage>
        <taxon>Eukaryota</taxon>
        <taxon>Fungi</taxon>
        <taxon>Fungi incertae sedis</taxon>
        <taxon>Mucoromycota</taxon>
        <taxon>Glomeromycotina</taxon>
        <taxon>Glomeromycetes</taxon>
        <taxon>Diversisporales</taxon>
        <taxon>Gigasporaceae</taxon>
        <taxon>Racocetra</taxon>
    </lineage>
</organism>
<evidence type="ECO:0000313" key="2">
    <source>
        <dbReference type="Proteomes" id="UP000789920"/>
    </source>
</evidence>